<proteinExistence type="predicted"/>
<reference evidence="1 2" key="2">
    <citation type="submission" date="2019-05" db="EMBL/GenBank/DDBJ databases">
        <authorList>
            <person name="Lianzixin W."/>
        </authorList>
    </citation>
    <scope>NUCLEOTIDE SEQUENCE [LARGE SCALE GENOMIC DNA]</scope>
    <source>
        <strain evidence="1 2">EC11</strain>
    </source>
</reference>
<name>A0ABX0IN37_9FLAO</name>
<dbReference type="RefSeq" id="WP_140961127.1">
    <property type="nucleotide sequence ID" value="NZ_VEVQ02000003.1"/>
</dbReference>
<organism evidence="1 2">
    <name type="scientific">Flavobacterium jejuense</name>
    <dbReference type="NCBI Taxonomy" id="1544455"/>
    <lineage>
        <taxon>Bacteria</taxon>
        <taxon>Pseudomonadati</taxon>
        <taxon>Bacteroidota</taxon>
        <taxon>Flavobacteriia</taxon>
        <taxon>Flavobacteriales</taxon>
        <taxon>Flavobacteriaceae</taxon>
        <taxon>Flavobacterium</taxon>
    </lineage>
</organism>
<protein>
    <submittedName>
        <fullName evidence="1">Uncharacterized protein</fullName>
    </submittedName>
</protein>
<evidence type="ECO:0000313" key="2">
    <source>
        <dbReference type="Proteomes" id="UP000817854"/>
    </source>
</evidence>
<reference evidence="2" key="1">
    <citation type="submission" date="2019-05" db="EMBL/GenBank/DDBJ databases">
        <title>Flavobacterium profundi sp. nov., isolated from a deep-sea seamount.</title>
        <authorList>
            <person name="Zhang D.-C."/>
        </authorList>
    </citation>
    <scope>NUCLEOTIDE SEQUENCE [LARGE SCALE GENOMIC DNA]</scope>
    <source>
        <strain evidence="2">EC11</strain>
    </source>
</reference>
<reference evidence="1 2" key="3">
    <citation type="submission" date="2020-02" db="EMBL/GenBank/DDBJ databases">
        <title>Flavobacterium profundi sp. nov., isolated from a deep-sea seamount.</title>
        <authorList>
            <person name="Zhang D.-C."/>
        </authorList>
    </citation>
    <scope>NUCLEOTIDE SEQUENCE [LARGE SCALE GENOMIC DNA]</scope>
    <source>
        <strain evidence="1 2">EC11</strain>
    </source>
</reference>
<comment type="caution">
    <text evidence="1">The sequence shown here is derived from an EMBL/GenBank/DDBJ whole genome shotgun (WGS) entry which is preliminary data.</text>
</comment>
<evidence type="ECO:0000313" key="1">
    <source>
        <dbReference type="EMBL" id="NHN25205.1"/>
    </source>
</evidence>
<dbReference type="EMBL" id="VEVQ02000003">
    <property type="protein sequence ID" value="NHN25205.1"/>
    <property type="molecule type" value="Genomic_DNA"/>
</dbReference>
<sequence>MKKSFFGLIAIAFISLSSFTKENSKDVVEHSCTYRMYGASGQYLGTHTISLPNVVDCGSVLGKYAAIEIWNNNH</sequence>
<dbReference type="Proteomes" id="UP000817854">
    <property type="component" value="Unassembled WGS sequence"/>
</dbReference>
<gene>
    <name evidence="1" type="ORF">FIA58_005885</name>
</gene>
<keyword evidence="2" id="KW-1185">Reference proteome</keyword>
<accession>A0ABX0IN37</accession>